<sequence>MMNSRLMSSIVPADCILFELLTVIGSHRTSSAEDFKSPRRRRARVPRRQGALQRRAARRAGLADKSVHAPRPEVHAPIGIGPAQKQGPRSMQHQGGFRRGATFREFNAACGLVMSRRSVRSDPKWA</sequence>
<feature type="compositionally biased region" description="Basic residues" evidence="1">
    <location>
        <begin position="38"/>
        <end position="47"/>
    </location>
</feature>
<comment type="caution">
    <text evidence="2">The sequence shown here is derived from an EMBL/GenBank/DDBJ whole genome shotgun (WGS) entry which is preliminary data.</text>
</comment>
<evidence type="ECO:0000313" key="3">
    <source>
        <dbReference type="Proteomes" id="UP001189429"/>
    </source>
</evidence>
<gene>
    <name evidence="2" type="ORF">PCOR1329_LOCUS27114</name>
</gene>
<evidence type="ECO:0000256" key="1">
    <source>
        <dbReference type="SAM" id="MobiDB-lite"/>
    </source>
</evidence>
<protein>
    <submittedName>
        <fullName evidence="2">Uncharacterized protein</fullName>
    </submittedName>
</protein>
<accession>A0ABN9SCQ2</accession>
<dbReference type="EMBL" id="CAUYUJ010009779">
    <property type="protein sequence ID" value="CAK0827618.1"/>
    <property type="molecule type" value="Genomic_DNA"/>
</dbReference>
<proteinExistence type="predicted"/>
<feature type="region of interest" description="Disordered" evidence="1">
    <location>
        <begin position="29"/>
        <end position="95"/>
    </location>
</feature>
<evidence type="ECO:0000313" key="2">
    <source>
        <dbReference type="EMBL" id="CAK0827618.1"/>
    </source>
</evidence>
<feature type="compositionally biased region" description="Basic and acidic residues" evidence="1">
    <location>
        <begin position="61"/>
        <end position="74"/>
    </location>
</feature>
<dbReference type="Proteomes" id="UP001189429">
    <property type="component" value="Unassembled WGS sequence"/>
</dbReference>
<reference evidence="2" key="1">
    <citation type="submission" date="2023-10" db="EMBL/GenBank/DDBJ databases">
        <authorList>
            <person name="Chen Y."/>
            <person name="Shah S."/>
            <person name="Dougan E. K."/>
            <person name="Thang M."/>
            <person name="Chan C."/>
        </authorList>
    </citation>
    <scope>NUCLEOTIDE SEQUENCE [LARGE SCALE GENOMIC DNA]</scope>
</reference>
<name>A0ABN9SCQ2_9DINO</name>
<keyword evidence="3" id="KW-1185">Reference proteome</keyword>
<organism evidence="2 3">
    <name type="scientific">Prorocentrum cordatum</name>
    <dbReference type="NCBI Taxonomy" id="2364126"/>
    <lineage>
        <taxon>Eukaryota</taxon>
        <taxon>Sar</taxon>
        <taxon>Alveolata</taxon>
        <taxon>Dinophyceae</taxon>
        <taxon>Prorocentrales</taxon>
        <taxon>Prorocentraceae</taxon>
        <taxon>Prorocentrum</taxon>
    </lineage>
</organism>